<reference evidence="2 3" key="1">
    <citation type="journal article" date="2019" name="Int. J. Syst. Evol. Microbiol.">
        <title>The Global Catalogue of Microorganisms (GCM) 10K type strain sequencing project: providing services to taxonomists for standard genome sequencing and annotation.</title>
        <authorList>
            <consortium name="The Broad Institute Genomics Platform"/>
            <consortium name="The Broad Institute Genome Sequencing Center for Infectious Disease"/>
            <person name="Wu L."/>
            <person name="Ma J."/>
        </authorList>
    </citation>
    <scope>NUCLEOTIDE SEQUENCE [LARGE SCALE GENOMIC DNA]</scope>
    <source>
        <strain evidence="2 3">JCM 15478</strain>
    </source>
</reference>
<accession>A0ABN2WPI1</accession>
<dbReference type="Proteomes" id="UP001500016">
    <property type="component" value="Unassembled WGS sequence"/>
</dbReference>
<dbReference type="Pfam" id="PF00248">
    <property type="entry name" value="Aldo_ket_red"/>
    <property type="match status" value="1"/>
</dbReference>
<dbReference type="PANTHER" id="PTHR43364:SF6">
    <property type="entry name" value="OXIDOREDUCTASE-RELATED"/>
    <property type="match status" value="1"/>
</dbReference>
<evidence type="ECO:0000259" key="1">
    <source>
        <dbReference type="Pfam" id="PF00248"/>
    </source>
</evidence>
<protein>
    <submittedName>
        <fullName evidence="2">Aldo/keto reductase</fullName>
    </submittedName>
</protein>
<dbReference type="InterPro" id="IPR050523">
    <property type="entry name" value="AKR_Detox_Biosynth"/>
</dbReference>
<comment type="caution">
    <text evidence="2">The sequence shown here is derived from an EMBL/GenBank/DDBJ whole genome shotgun (WGS) entry which is preliminary data.</text>
</comment>
<organism evidence="2 3">
    <name type="scientific">Streptomyces albiaxialis</name>
    <dbReference type="NCBI Taxonomy" id="329523"/>
    <lineage>
        <taxon>Bacteria</taxon>
        <taxon>Bacillati</taxon>
        <taxon>Actinomycetota</taxon>
        <taxon>Actinomycetes</taxon>
        <taxon>Kitasatosporales</taxon>
        <taxon>Streptomycetaceae</taxon>
        <taxon>Streptomyces</taxon>
    </lineage>
</organism>
<sequence length="312" mass="33600">MTIPQRTLALGTLPFGTSVDEETSFRILDRFVELGGSVLDTADNYAFWADGATGDESETVIGAWMAARGTRERVRLSTKGGARPTVPGTGLETAEGLSPKALAAAVEGSLRRLGTDHIDVYWAHVEDRSVPLDETVGALAGLVESGTAGAAGLSNHALWRAERARALAGGRPRSTHLQYRYSYLQPRLDMPLPSAAHVHAAPELLDYVRAEEDLRLWCYSPLLSGGYTRPDVAVPAAYDHPGTPRRLAVLREVAEETGATANQVVLAWLLDHDPPVLPIVGVSSVAQIEEAMAALPLRLDAEQRRRLDEAGR</sequence>
<proteinExistence type="predicted"/>
<dbReference type="SUPFAM" id="SSF51430">
    <property type="entry name" value="NAD(P)-linked oxidoreductase"/>
    <property type="match status" value="1"/>
</dbReference>
<evidence type="ECO:0000313" key="2">
    <source>
        <dbReference type="EMBL" id="GAA2096146.1"/>
    </source>
</evidence>
<dbReference type="InterPro" id="IPR036812">
    <property type="entry name" value="NAD(P)_OxRdtase_dom_sf"/>
</dbReference>
<dbReference type="RefSeq" id="WP_344533397.1">
    <property type="nucleotide sequence ID" value="NZ_BAAAPE010000016.1"/>
</dbReference>
<evidence type="ECO:0000313" key="3">
    <source>
        <dbReference type="Proteomes" id="UP001500016"/>
    </source>
</evidence>
<feature type="domain" description="NADP-dependent oxidoreductase" evidence="1">
    <location>
        <begin position="8"/>
        <end position="310"/>
    </location>
</feature>
<dbReference type="InterPro" id="IPR023210">
    <property type="entry name" value="NADP_OxRdtase_dom"/>
</dbReference>
<dbReference type="PANTHER" id="PTHR43364">
    <property type="entry name" value="NADH-SPECIFIC METHYLGLYOXAL REDUCTASE-RELATED"/>
    <property type="match status" value="1"/>
</dbReference>
<name>A0ABN2WPI1_9ACTN</name>
<keyword evidence="3" id="KW-1185">Reference proteome</keyword>
<dbReference type="Gene3D" id="3.20.20.100">
    <property type="entry name" value="NADP-dependent oxidoreductase domain"/>
    <property type="match status" value="1"/>
</dbReference>
<dbReference type="EMBL" id="BAAAPE010000016">
    <property type="protein sequence ID" value="GAA2096146.1"/>
    <property type="molecule type" value="Genomic_DNA"/>
</dbReference>
<gene>
    <name evidence="2" type="ORF">GCM10009801_65490</name>
</gene>